<dbReference type="Proteomes" id="UP000006324">
    <property type="component" value="Unassembled WGS sequence"/>
</dbReference>
<sequence length="64" mass="7376">METIARFFQKYLTLVKRSRIDLKLNLFQKILQRMNVCTVNFHEAILGGKNGSNGKVQKNTGSIY</sequence>
<organism evidence="1 2">
    <name type="scientific">Leptospira interrogans str. UI 12621</name>
    <dbReference type="NCBI Taxonomy" id="1049937"/>
    <lineage>
        <taxon>Bacteria</taxon>
        <taxon>Pseudomonadati</taxon>
        <taxon>Spirochaetota</taxon>
        <taxon>Spirochaetia</taxon>
        <taxon>Leptospirales</taxon>
        <taxon>Leptospiraceae</taxon>
        <taxon>Leptospira</taxon>
    </lineage>
</organism>
<accession>A0A0F6H7J0</accession>
<reference evidence="1 2" key="1">
    <citation type="submission" date="2012-09" db="EMBL/GenBank/DDBJ databases">
        <authorList>
            <person name="Harkins D.M."/>
            <person name="Durkin A.S."/>
            <person name="Brinkac L.M."/>
            <person name="Selengut J.D."/>
            <person name="Sanka R."/>
            <person name="DePew J."/>
            <person name="Purushe J."/>
            <person name="Chanthongthip A."/>
            <person name="Lattana O."/>
            <person name="Phetsouvanh R."/>
            <person name="Newton P.N."/>
            <person name="Vinetz J.M."/>
            <person name="Sutton G.G."/>
            <person name="Nelson W.C."/>
            <person name="Fouts D.E."/>
        </authorList>
    </citation>
    <scope>NUCLEOTIDE SEQUENCE [LARGE SCALE GENOMIC DNA]</scope>
    <source>
        <strain evidence="1 2">UI 12621</strain>
    </source>
</reference>
<gene>
    <name evidence="1" type="ORF">LEP1GSC104_2521</name>
</gene>
<evidence type="ECO:0000313" key="2">
    <source>
        <dbReference type="Proteomes" id="UP000006324"/>
    </source>
</evidence>
<dbReference type="EMBL" id="AHNQ02000034">
    <property type="protein sequence ID" value="EKO24201.1"/>
    <property type="molecule type" value="Genomic_DNA"/>
</dbReference>
<name>A0A0F6H7J0_LEPIR</name>
<dbReference type="AlphaFoldDB" id="A0A0F6H7J0"/>
<protein>
    <submittedName>
        <fullName evidence="1">Uncharacterized protein</fullName>
    </submittedName>
</protein>
<comment type="caution">
    <text evidence="1">The sequence shown here is derived from an EMBL/GenBank/DDBJ whole genome shotgun (WGS) entry which is preliminary data.</text>
</comment>
<evidence type="ECO:0000313" key="1">
    <source>
        <dbReference type="EMBL" id="EKO24201.1"/>
    </source>
</evidence>
<proteinExistence type="predicted"/>